<evidence type="ECO:0000256" key="4">
    <source>
        <dbReference type="ARBA" id="ARBA00023212"/>
    </source>
</evidence>
<dbReference type="SMART" id="SM00152">
    <property type="entry name" value="THY"/>
    <property type="match status" value="2"/>
</dbReference>
<dbReference type="Proteomes" id="UP000079169">
    <property type="component" value="Unplaced"/>
</dbReference>
<dbReference type="GeneID" id="103524312"/>
<protein>
    <submittedName>
        <fullName evidence="7">Thymosin beta</fullName>
    </submittedName>
</protein>
<dbReference type="GO" id="GO:0005856">
    <property type="term" value="C:cytoskeleton"/>
    <property type="evidence" value="ECO:0007669"/>
    <property type="project" value="UniProtKB-SubCell"/>
</dbReference>
<accession>A0A1S4ES95</accession>
<evidence type="ECO:0000313" key="6">
    <source>
        <dbReference type="Proteomes" id="UP000079169"/>
    </source>
</evidence>
<dbReference type="STRING" id="121845.A0A1S4ES95"/>
<proteinExistence type="inferred from homology"/>
<gene>
    <name evidence="7" type="primary">LOC103524312</name>
</gene>
<dbReference type="InterPro" id="IPR038386">
    <property type="entry name" value="Beta-thymosin_sf"/>
</dbReference>
<dbReference type="PANTHER" id="PTHR20940:SF1">
    <property type="entry name" value="CIBOULOT, ISOFORM A"/>
    <property type="match status" value="1"/>
</dbReference>
<dbReference type="RefSeq" id="XP_017305048.1">
    <property type="nucleotide sequence ID" value="XM_017449559.2"/>
</dbReference>
<dbReference type="GO" id="GO:0007015">
    <property type="term" value="P:actin filament organization"/>
    <property type="evidence" value="ECO:0007669"/>
    <property type="project" value="InterPro"/>
</dbReference>
<keyword evidence="4" id="KW-0206">Cytoskeleton</keyword>
<comment type="similarity">
    <text evidence="2">Belongs to the thymosin beta family.</text>
</comment>
<evidence type="ECO:0000256" key="1">
    <source>
        <dbReference type="ARBA" id="ARBA00004245"/>
    </source>
</evidence>
<name>A0A1S4ES95_DIACI</name>
<keyword evidence="3" id="KW-0963">Cytoplasm</keyword>
<dbReference type="OMA" id="MVICRLT"/>
<evidence type="ECO:0000256" key="2">
    <source>
        <dbReference type="ARBA" id="ARBA00009511"/>
    </source>
</evidence>
<reference evidence="7" key="1">
    <citation type="submission" date="2025-08" db="UniProtKB">
        <authorList>
            <consortium name="RefSeq"/>
        </authorList>
    </citation>
    <scope>IDENTIFICATION</scope>
</reference>
<dbReference type="GO" id="GO:0003785">
    <property type="term" value="F:actin monomer binding"/>
    <property type="evidence" value="ECO:0007669"/>
    <property type="project" value="InterPro"/>
</dbReference>
<dbReference type="AlphaFoldDB" id="A0A1S4ES95"/>
<dbReference type="InterPro" id="IPR001152">
    <property type="entry name" value="Beta-thymosin"/>
</dbReference>
<comment type="subcellular location">
    <subcellularLocation>
        <location evidence="1">Cytoplasm</location>
        <location evidence="1">Cytoskeleton</location>
    </subcellularLocation>
</comment>
<dbReference type="PaxDb" id="121845-A0A1S4ES95"/>
<dbReference type="PANTHER" id="PTHR20940">
    <property type="entry name" value="TETRA THYMOSIN"/>
    <property type="match status" value="1"/>
</dbReference>
<evidence type="ECO:0000256" key="3">
    <source>
        <dbReference type="ARBA" id="ARBA00022490"/>
    </source>
</evidence>
<dbReference type="Pfam" id="PF01290">
    <property type="entry name" value="Thymosin"/>
    <property type="match status" value="2"/>
</dbReference>
<evidence type="ECO:0000256" key="5">
    <source>
        <dbReference type="SAM" id="MobiDB-lite"/>
    </source>
</evidence>
<keyword evidence="6" id="KW-1185">Reference proteome</keyword>
<dbReference type="GO" id="GO:0005829">
    <property type="term" value="C:cytosol"/>
    <property type="evidence" value="ECO:0007669"/>
    <property type="project" value="TreeGrafter"/>
</dbReference>
<sequence>MVICRLTAPPSNTTLQGLKGWDVYVKAEKTHNALIEGVEAFDTAKLKHAETQEKNPLPDKDAYEDKKSKEKLISGIENFDTGKLKHTETVEKNPLPTKEAIDLEKKA</sequence>
<organism evidence="6 7">
    <name type="scientific">Diaphorina citri</name>
    <name type="common">Asian citrus psyllid</name>
    <dbReference type="NCBI Taxonomy" id="121845"/>
    <lineage>
        <taxon>Eukaryota</taxon>
        <taxon>Metazoa</taxon>
        <taxon>Ecdysozoa</taxon>
        <taxon>Arthropoda</taxon>
        <taxon>Hexapoda</taxon>
        <taxon>Insecta</taxon>
        <taxon>Pterygota</taxon>
        <taxon>Neoptera</taxon>
        <taxon>Paraneoptera</taxon>
        <taxon>Hemiptera</taxon>
        <taxon>Sternorrhyncha</taxon>
        <taxon>Psylloidea</taxon>
        <taxon>Psyllidae</taxon>
        <taxon>Diaphorininae</taxon>
        <taxon>Diaphorina</taxon>
    </lineage>
</organism>
<feature type="region of interest" description="Disordered" evidence="5">
    <location>
        <begin position="85"/>
        <end position="107"/>
    </location>
</feature>
<evidence type="ECO:0000313" key="7">
    <source>
        <dbReference type="RefSeq" id="XP_017305048.1"/>
    </source>
</evidence>
<dbReference type="KEGG" id="dci:103524312"/>
<dbReference type="Gene3D" id="1.20.5.520">
    <property type="entry name" value="Single helix bin"/>
    <property type="match status" value="2"/>
</dbReference>
<dbReference type="FunFam" id="1.20.5.520:FF:000001">
    <property type="entry name" value="Thymosin beta"/>
    <property type="match status" value="2"/>
</dbReference>